<feature type="transmembrane region" description="Helical" evidence="7">
    <location>
        <begin position="103"/>
        <end position="124"/>
    </location>
</feature>
<comment type="similarity">
    <text evidence="5">Belongs to the SAT4 family.</text>
</comment>
<dbReference type="PANTHER" id="PTHR33048:SF155">
    <property type="entry name" value="INTEGRAL MEMBRANE PROTEIN"/>
    <property type="match status" value="1"/>
</dbReference>
<dbReference type="GO" id="GO:0016020">
    <property type="term" value="C:membrane"/>
    <property type="evidence" value="ECO:0007669"/>
    <property type="project" value="UniProtKB-SubCell"/>
</dbReference>
<evidence type="ECO:0000313" key="9">
    <source>
        <dbReference type="EMBL" id="KAH7244343.1"/>
    </source>
</evidence>
<feature type="transmembrane region" description="Helical" evidence="7">
    <location>
        <begin position="218"/>
        <end position="243"/>
    </location>
</feature>
<comment type="caution">
    <text evidence="9">The sequence shown here is derived from an EMBL/GenBank/DDBJ whole genome shotgun (WGS) entry which is preliminary data.</text>
</comment>
<dbReference type="RefSeq" id="XP_046047566.1">
    <property type="nucleotide sequence ID" value="XM_046190359.1"/>
</dbReference>
<organism evidence="9 10">
    <name type="scientific">Fusarium redolens</name>
    <dbReference type="NCBI Taxonomy" id="48865"/>
    <lineage>
        <taxon>Eukaryota</taxon>
        <taxon>Fungi</taxon>
        <taxon>Dikarya</taxon>
        <taxon>Ascomycota</taxon>
        <taxon>Pezizomycotina</taxon>
        <taxon>Sordariomycetes</taxon>
        <taxon>Hypocreomycetidae</taxon>
        <taxon>Hypocreales</taxon>
        <taxon>Nectriaceae</taxon>
        <taxon>Fusarium</taxon>
        <taxon>Fusarium redolens species complex</taxon>
    </lineage>
</organism>
<feature type="domain" description="Rhodopsin" evidence="8">
    <location>
        <begin position="10"/>
        <end position="248"/>
    </location>
</feature>
<sequence length="316" mass="35284">MAIITVLTKLFTTAFIFRRPGWDDLMIVFSLVGSIVASALVQTSADLGLGRHTAAVASEPGGAQRMVKTKVLQVIGYRNLPNVAIVILIERLVGKTKTISRRFLRVVVAIQIILALASVVIIFVQCRPTKMLWDQSAKGECWSPHVFNYTSYVVSSFTVFTDLVLAIVPIHAFWKLQLKLQEKLEITFMLGLTFLSAIFTIIKATYLDTFNDRTDPLYNVVTLIIWGLIEQNVVIMAASVPTLRPLLRLIKDKHPMRSAVGYIKSGSGTDPKHNASISEMPLDNVKQKTEQESEPSLERHSSSEELNGRRATPRFE</sequence>
<dbReference type="Proteomes" id="UP000720189">
    <property type="component" value="Unassembled WGS sequence"/>
</dbReference>
<dbReference type="EMBL" id="JAGMUX010000011">
    <property type="protein sequence ID" value="KAH7244343.1"/>
    <property type="molecule type" value="Genomic_DNA"/>
</dbReference>
<keyword evidence="2 7" id="KW-0812">Transmembrane</keyword>
<reference evidence="9" key="1">
    <citation type="journal article" date="2021" name="Nat. Commun.">
        <title>Genetic determinants of endophytism in the Arabidopsis root mycobiome.</title>
        <authorList>
            <person name="Mesny F."/>
            <person name="Miyauchi S."/>
            <person name="Thiergart T."/>
            <person name="Pickel B."/>
            <person name="Atanasova L."/>
            <person name="Karlsson M."/>
            <person name="Huettel B."/>
            <person name="Barry K.W."/>
            <person name="Haridas S."/>
            <person name="Chen C."/>
            <person name="Bauer D."/>
            <person name="Andreopoulos W."/>
            <person name="Pangilinan J."/>
            <person name="LaButti K."/>
            <person name="Riley R."/>
            <person name="Lipzen A."/>
            <person name="Clum A."/>
            <person name="Drula E."/>
            <person name="Henrissat B."/>
            <person name="Kohler A."/>
            <person name="Grigoriev I.V."/>
            <person name="Martin F.M."/>
            <person name="Hacquard S."/>
        </authorList>
    </citation>
    <scope>NUCLEOTIDE SEQUENCE</scope>
    <source>
        <strain evidence="9">MPI-CAGE-AT-0023</strain>
    </source>
</reference>
<feature type="region of interest" description="Disordered" evidence="6">
    <location>
        <begin position="261"/>
        <end position="316"/>
    </location>
</feature>
<dbReference type="Pfam" id="PF20684">
    <property type="entry name" value="Fung_rhodopsin"/>
    <property type="match status" value="1"/>
</dbReference>
<evidence type="ECO:0000256" key="4">
    <source>
        <dbReference type="ARBA" id="ARBA00023136"/>
    </source>
</evidence>
<evidence type="ECO:0000256" key="1">
    <source>
        <dbReference type="ARBA" id="ARBA00004141"/>
    </source>
</evidence>
<accession>A0A9P9GTC3</accession>
<evidence type="ECO:0000256" key="2">
    <source>
        <dbReference type="ARBA" id="ARBA00022692"/>
    </source>
</evidence>
<dbReference type="InterPro" id="IPR049326">
    <property type="entry name" value="Rhodopsin_dom_fungi"/>
</dbReference>
<name>A0A9P9GTC3_FUSRE</name>
<evidence type="ECO:0000256" key="3">
    <source>
        <dbReference type="ARBA" id="ARBA00022989"/>
    </source>
</evidence>
<dbReference type="AlphaFoldDB" id="A0A9P9GTC3"/>
<evidence type="ECO:0000313" key="10">
    <source>
        <dbReference type="Proteomes" id="UP000720189"/>
    </source>
</evidence>
<feature type="compositionally biased region" description="Basic and acidic residues" evidence="6">
    <location>
        <begin position="285"/>
        <end position="316"/>
    </location>
</feature>
<dbReference type="OrthoDB" id="3923077at2759"/>
<feature type="transmembrane region" description="Helical" evidence="7">
    <location>
        <begin position="152"/>
        <end position="174"/>
    </location>
</feature>
<gene>
    <name evidence="9" type="ORF">BKA55DRAFT_541249</name>
</gene>
<evidence type="ECO:0000256" key="5">
    <source>
        <dbReference type="ARBA" id="ARBA00038359"/>
    </source>
</evidence>
<protein>
    <recommendedName>
        <fullName evidence="8">Rhodopsin domain-containing protein</fullName>
    </recommendedName>
</protein>
<comment type="subcellular location">
    <subcellularLocation>
        <location evidence="1">Membrane</location>
        <topology evidence="1">Multi-pass membrane protein</topology>
    </subcellularLocation>
</comment>
<dbReference type="PANTHER" id="PTHR33048">
    <property type="entry name" value="PTH11-LIKE INTEGRAL MEMBRANE PROTEIN (AFU_ORTHOLOGUE AFUA_5G11245)"/>
    <property type="match status" value="1"/>
</dbReference>
<keyword evidence="3 7" id="KW-1133">Transmembrane helix</keyword>
<dbReference type="GeneID" id="70220313"/>
<evidence type="ECO:0000256" key="6">
    <source>
        <dbReference type="SAM" id="MobiDB-lite"/>
    </source>
</evidence>
<keyword evidence="10" id="KW-1185">Reference proteome</keyword>
<evidence type="ECO:0000256" key="7">
    <source>
        <dbReference type="SAM" id="Phobius"/>
    </source>
</evidence>
<dbReference type="InterPro" id="IPR052337">
    <property type="entry name" value="SAT4-like"/>
</dbReference>
<proteinExistence type="inferred from homology"/>
<keyword evidence="4 7" id="KW-0472">Membrane</keyword>
<evidence type="ECO:0000259" key="8">
    <source>
        <dbReference type="Pfam" id="PF20684"/>
    </source>
</evidence>
<feature type="transmembrane region" description="Helical" evidence="7">
    <location>
        <begin position="186"/>
        <end position="206"/>
    </location>
</feature>